<gene>
    <name evidence="3" type="ORF">H9704_10920</name>
</gene>
<sequence length="363" mass="41611">MGQAIGDYAKFLADARDALYRRSCDENTAADLAAQKKRQEKEMETEKKATADAISQTVKKRLEEINSSYDKEIGKGQDKLKKARARREKAKSKGVKERIAEETAELREHNRDLGVQLRTLFQKEHIPAFCGTALYYTLYYPSGVKEFLGLLAALVLAFLALPCGLYYLIPQRQFWQLIVIYFADVLLLGGLYVLIGNHTRFRYQEVLKRGRALRNTLRENRKKIRVITRAIKRDGNEDIYDLEKYDDEIACAKQELEEIAARKKEAVSTFENVTKNIISDEIADSRRERLESLERALAETTASLQELENSIKEQNIHIADTFGPYLGKEYMDPDRLAELSRIIQSGRAGNITEAIRVYEEGEK</sequence>
<protein>
    <recommendedName>
        <fullName evidence="5">ATPase involved in DNA repair</fullName>
    </recommendedName>
</protein>
<proteinExistence type="predicted"/>
<reference evidence="3" key="2">
    <citation type="submission" date="2021-04" db="EMBL/GenBank/DDBJ databases">
        <authorList>
            <person name="Gilroy R."/>
        </authorList>
    </citation>
    <scope>NUCLEOTIDE SEQUENCE</scope>
    <source>
        <strain evidence="3">CHK180-15479</strain>
    </source>
</reference>
<dbReference type="Proteomes" id="UP000823910">
    <property type="component" value="Unassembled WGS sequence"/>
</dbReference>
<reference evidence="3" key="1">
    <citation type="journal article" date="2021" name="PeerJ">
        <title>Extensive microbial diversity within the chicken gut microbiome revealed by metagenomics and culture.</title>
        <authorList>
            <person name="Gilroy R."/>
            <person name="Ravi A."/>
            <person name="Getino M."/>
            <person name="Pursley I."/>
            <person name="Horton D.L."/>
            <person name="Alikhan N.F."/>
            <person name="Baker D."/>
            <person name="Gharbi K."/>
            <person name="Hall N."/>
            <person name="Watson M."/>
            <person name="Adriaenssens E.M."/>
            <person name="Foster-Nyarko E."/>
            <person name="Jarju S."/>
            <person name="Secka A."/>
            <person name="Antonio M."/>
            <person name="Oren A."/>
            <person name="Chaudhuri R.R."/>
            <person name="La Ragione R."/>
            <person name="Hildebrand F."/>
            <person name="Pallen M.J."/>
        </authorList>
    </citation>
    <scope>NUCLEOTIDE SEQUENCE</scope>
    <source>
        <strain evidence="3">CHK180-15479</strain>
    </source>
</reference>
<feature type="transmembrane region" description="Helical" evidence="2">
    <location>
        <begin position="174"/>
        <end position="195"/>
    </location>
</feature>
<feature type="coiled-coil region" evidence="1">
    <location>
        <begin position="73"/>
        <end position="112"/>
    </location>
</feature>
<evidence type="ECO:0000256" key="1">
    <source>
        <dbReference type="SAM" id="Coils"/>
    </source>
</evidence>
<evidence type="ECO:0008006" key="5">
    <source>
        <dbReference type="Google" id="ProtNLM"/>
    </source>
</evidence>
<accession>A0A9D2N096</accession>
<dbReference type="EMBL" id="DWWT01000056">
    <property type="protein sequence ID" value="HJC06644.1"/>
    <property type="molecule type" value="Genomic_DNA"/>
</dbReference>
<keyword evidence="2" id="KW-1133">Transmembrane helix</keyword>
<dbReference type="AlphaFoldDB" id="A0A9D2N096"/>
<feature type="transmembrane region" description="Helical" evidence="2">
    <location>
        <begin position="147"/>
        <end position="168"/>
    </location>
</feature>
<keyword evidence="1" id="KW-0175">Coiled coil</keyword>
<evidence type="ECO:0000313" key="3">
    <source>
        <dbReference type="EMBL" id="HJC06644.1"/>
    </source>
</evidence>
<organism evidence="3 4">
    <name type="scientific">Candidatus Enterocloster excrementipullorum</name>
    <dbReference type="NCBI Taxonomy" id="2838559"/>
    <lineage>
        <taxon>Bacteria</taxon>
        <taxon>Bacillati</taxon>
        <taxon>Bacillota</taxon>
        <taxon>Clostridia</taxon>
        <taxon>Lachnospirales</taxon>
        <taxon>Lachnospiraceae</taxon>
        <taxon>Enterocloster</taxon>
    </lineage>
</organism>
<evidence type="ECO:0000313" key="4">
    <source>
        <dbReference type="Proteomes" id="UP000823910"/>
    </source>
</evidence>
<evidence type="ECO:0000256" key="2">
    <source>
        <dbReference type="SAM" id="Phobius"/>
    </source>
</evidence>
<comment type="caution">
    <text evidence="3">The sequence shown here is derived from an EMBL/GenBank/DDBJ whole genome shotgun (WGS) entry which is preliminary data.</text>
</comment>
<feature type="coiled-coil region" evidence="1">
    <location>
        <begin position="242"/>
        <end position="317"/>
    </location>
</feature>
<keyword evidence="2" id="KW-0812">Transmembrane</keyword>
<name>A0A9D2N096_9FIRM</name>
<keyword evidence="2" id="KW-0472">Membrane</keyword>